<name>A0ABU0RDY0_9MICO</name>
<protein>
    <recommendedName>
        <fullName evidence="2">Bacterial alpha-L-rhamnosidase N-terminal domain-containing protein</fullName>
    </recommendedName>
</protein>
<dbReference type="InterPro" id="IPR016007">
    <property type="entry name" value="Alpha_rhamnosid"/>
</dbReference>
<evidence type="ECO:0000256" key="1">
    <source>
        <dbReference type="SAM" id="MobiDB-lite"/>
    </source>
</evidence>
<accession>A0ABU0RDY0</accession>
<dbReference type="Gene3D" id="2.60.120.260">
    <property type="entry name" value="Galactose-binding domain-like"/>
    <property type="match status" value="1"/>
</dbReference>
<sequence length="262" mass="28690">MRTDRFIALATSPRPRLSWNVPLEHDGQAQTAFTAVVLDESGTAAWTSGLVESADPWVQLTVDLRANSHHSFTVRTRDENDEWSDWAPPVPLETGPHTLADWGGASWITSPPLQVLRRRFDLVDAAPRARLHLTAQGLVRAGVNGTPVNATASDPSRTDADRALFRSYDVTDLLRVGSNELDLTVARGEWARTGLDPRVLATLVVEHADGSRTFHGTGEGMFAGAGPVTIEEPFYLEAQEPGPTCRVRSGIHRRPRPHRRGG</sequence>
<evidence type="ECO:0000313" key="3">
    <source>
        <dbReference type="EMBL" id="MDQ0895957.1"/>
    </source>
</evidence>
<reference evidence="3 4" key="1">
    <citation type="submission" date="2023-07" db="EMBL/GenBank/DDBJ databases">
        <title>Comparative genomics of wheat-associated soil bacteria to identify genetic determinants of phenazine resistance.</title>
        <authorList>
            <person name="Mouncey N."/>
        </authorList>
    </citation>
    <scope>NUCLEOTIDE SEQUENCE [LARGE SCALE GENOMIC DNA]</scope>
    <source>
        <strain evidence="3 4">V3I3</strain>
    </source>
</reference>
<organism evidence="3 4">
    <name type="scientific">Agromyces ramosus</name>
    <dbReference type="NCBI Taxonomy" id="33879"/>
    <lineage>
        <taxon>Bacteria</taxon>
        <taxon>Bacillati</taxon>
        <taxon>Actinomycetota</taxon>
        <taxon>Actinomycetes</taxon>
        <taxon>Micrococcales</taxon>
        <taxon>Microbacteriaceae</taxon>
        <taxon>Agromyces</taxon>
    </lineage>
</organism>
<evidence type="ECO:0000259" key="2">
    <source>
        <dbReference type="Pfam" id="PF08531"/>
    </source>
</evidence>
<gene>
    <name evidence="3" type="ORF">QFZ26_003512</name>
</gene>
<dbReference type="RefSeq" id="WP_307044460.1">
    <property type="nucleotide sequence ID" value="NZ_JAUSYY010000001.1"/>
</dbReference>
<keyword evidence="4" id="KW-1185">Reference proteome</keyword>
<dbReference type="PANTHER" id="PTHR33307">
    <property type="entry name" value="ALPHA-RHAMNOSIDASE (EUROFUNG)"/>
    <property type="match status" value="1"/>
</dbReference>
<dbReference type="Proteomes" id="UP001239083">
    <property type="component" value="Unassembled WGS sequence"/>
</dbReference>
<dbReference type="InterPro" id="IPR013783">
    <property type="entry name" value="Ig-like_fold"/>
</dbReference>
<dbReference type="Gene3D" id="2.60.40.10">
    <property type="entry name" value="Immunoglobulins"/>
    <property type="match status" value="1"/>
</dbReference>
<dbReference type="Pfam" id="PF08531">
    <property type="entry name" value="Bac_rhamnosid_N"/>
    <property type="match status" value="1"/>
</dbReference>
<evidence type="ECO:0000313" key="4">
    <source>
        <dbReference type="Proteomes" id="UP001239083"/>
    </source>
</evidence>
<feature type="region of interest" description="Disordered" evidence="1">
    <location>
        <begin position="241"/>
        <end position="262"/>
    </location>
</feature>
<feature type="compositionally biased region" description="Basic residues" evidence="1">
    <location>
        <begin position="249"/>
        <end position="262"/>
    </location>
</feature>
<dbReference type="SUPFAM" id="SSF49265">
    <property type="entry name" value="Fibronectin type III"/>
    <property type="match status" value="1"/>
</dbReference>
<dbReference type="PANTHER" id="PTHR33307:SF6">
    <property type="entry name" value="ALPHA-RHAMNOSIDASE (EUROFUNG)-RELATED"/>
    <property type="match status" value="1"/>
</dbReference>
<proteinExistence type="predicted"/>
<feature type="domain" description="Bacterial alpha-L-rhamnosidase N-terminal" evidence="2">
    <location>
        <begin position="128"/>
        <end position="232"/>
    </location>
</feature>
<dbReference type="InterPro" id="IPR036116">
    <property type="entry name" value="FN3_sf"/>
</dbReference>
<comment type="caution">
    <text evidence="3">The sequence shown here is derived from an EMBL/GenBank/DDBJ whole genome shotgun (WGS) entry which is preliminary data.</text>
</comment>
<dbReference type="Pfam" id="PF25788">
    <property type="entry name" value="Ig_Rha78A_N"/>
    <property type="match status" value="1"/>
</dbReference>
<dbReference type="InterPro" id="IPR013737">
    <property type="entry name" value="Bac_rhamnosid_N"/>
</dbReference>
<dbReference type="EMBL" id="JAUSYY010000001">
    <property type="protein sequence ID" value="MDQ0895957.1"/>
    <property type="molecule type" value="Genomic_DNA"/>
</dbReference>